<organism evidence="1">
    <name type="scientific">marine sediment metagenome</name>
    <dbReference type="NCBI Taxonomy" id="412755"/>
    <lineage>
        <taxon>unclassified sequences</taxon>
        <taxon>metagenomes</taxon>
        <taxon>ecological metagenomes</taxon>
    </lineage>
</organism>
<protein>
    <submittedName>
        <fullName evidence="1">Uncharacterized protein</fullName>
    </submittedName>
</protein>
<feature type="non-terminal residue" evidence="1">
    <location>
        <position position="161"/>
    </location>
</feature>
<name>X1QF13_9ZZZZ</name>
<accession>X1QF13</accession>
<gene>
    <name evidence="1" type="ORF">S12H4_11003</name>
</gene>
<evidence type="ECO:0000313" key="1">
    <source>
        <dbReference type="EMBL" id="GAI67067.1"/>
    </source>
</evidence>
<sequence>MNVKRIISIAVAVLVLTCIAPMYANAQPALPHAFYGALEVNGSDAAPGYTVEARGEGVTIGIAGNPIETTEVGRYGSVDPLGAKLAVQGDISAGTTLTFYVNGKSTGQTAKWCSGGITELDLTVTIPTGGGGGGVTRYYMDTSLFGVEERYRTSLSGELQE</sequence>
<reference evidence="1" key="1">
    <citation type="journal article" date="2014" name="Front. Microbiol.">
        <title>High frequency of phylogenetically diverse reductive dehalogenase-homologous genes in deep subseafloor sedimentary metagenomes.</title>
        <authorList>
            <person name="Kawai M."/>
            <person name="Futagami T."/>
            <person name="Toyoda A."/>
            <person name="Takaki Y."/>
            <person name="Nishi S."/>
            <person name="Hori S."/>
            <person name="Arai W."/>
            <person name="Tsubouchi T."/>
            <person name="Morono Y."/>
            <person name="Uchiyama I."/>
            <person name="Ito T."/>
            <person name="Fujiyama A."/>
            <person name="Inagaki F."/>
            <person name="Takami H."/>
        </authorList>
    </citation>
    <scope>NUCLEOTIDE SEQUENCE</scope>
    <source>
        <strain evidence="1">Expedition CK06-06</strain>
    </source>
</reference>
<proteinExistence type="predicted"/>
<dbReference type="AlphaFoldDB" id="X1QF13"/>
<comment type="caution">
    <text evidence="1">The sequence shown here is derived from an EMBL/GenBank/DDBJ whole genome shotgun (WGS) entry which is preliminary data.</text>
</comment>
<dbReference type="EMBL" id="BARW01004840">
    <property type="protein sequence ID" value="GAI67067.1"/>
    <property type="molecule type" value="Genomic_DNA"/>
</dbReference>